<organism evidence="2 3">
    <name type="scientific">Olivibacter domesticus</name>
    <name type="common">Pseudosphingobacterium domesticum</name>
    <dbReference type="NCBI Taxonomy" id="407022"/>
    <lineage>
        <taxon>Bacteria</taxon>
        <taxon>Pseudomonadati</taxon>
        <taxon>Bacteroidota</taxon>
        <taxon>Sphingobacteriia</taxon>
        <taxon>Sphingobacteriales</taxon>
        <taxon>Sphingobacteriaceae</taxon>
        <taxon>Olivibacter</taxon>
    </lineage>
</organism>
<reference evidence="3" key="1">
    <citation type="submission" date="2016-10" db="EMBL/GenBank/DDBJ databases">
        <authorList>
            <person name="Varghese N."/>
            <person name="Submissions S."/>
        </authorList>
    </citation>
    <scope>NUCLEOTIDE SEQUENCE [LARGE SCALE GENOMIC DNA]</scope>
    <source>
        <strain evidence="3">DSM 18733</strain>
    </source>
</reference>
<feature type="signal peptide" evidence="1">
    <location>
        <begin position="1"/>
        <end position="20"/>
    </location>
</feature>
<dbReference type="Pfam" id="PF01663">
    <property type="entry name" value="Phosphodiest"/>
    <property type="match status" value="1"/>
</dbReference>
<dbReference type="Proteomes" id="UP000199421">
    <property type="component" value="Unassembled WGS sequence"/>
</dbReference>
<evidence type="ECO:0000313" key="3">
    <source>
        <dbReference type="Proteomes" id="UP000199421"/>
    </source>
</evidence>
<dbReference type="SUPFAM" id="SSF53649">
    <property type="entry name" value="Alkaline phosphatase-like"/>
    <property type="match status" value="1"/>
</dbReference>
<dbReference type="Gene3D" id="3.40.720.10">
    <property type="entry name" value="Alkaline Phosphatase, subunit A"/>
    <property type="match status" value="1"/>
</dbReference>
<keyword evidence="1" id="KW-0732">Signal</keyword>
<dbReference type="OrthoDB" id="279982at2"/>
<gene>
    <name evidence="2" type="ORF">SAMN05661044_01250</name>
</gene>
<dbReference type="PANTHER" id="PTHR10151">
    <property type="entry name" value="ECTONUCLEOTIDE PYROPHOSPHATASE/PHOSPHODIESTERASE"/>
    <property type="match status" value="1"/>
</dbReference>
<dbReference type="AlphaFoldDB" id="A0A1H7K6Q1"/>
<dbReference type="InterPro" id="IPR017850">
    <property type="entry name" value="Alkaline_phosphatase_core_sf"/>
</dbReference>
<proteinExistence type="predicted"/>
<dbReference type="EMBL" id="FOAF01000001">
    <property type="protein sequence ID" value="SEK82509.1"/>
    <property type="molecule type" value="Genomic_DNA"/>
</dbReference>
<keyword evidence="3" id="KW-1185">Reference proteome</keyword>
<evidence type="ECO:0000256" key="1">
    <source>
        <dbReference type="SAM" id="SignalP"/>
    </source>
</evidence>
<dbReference type="GO" id="GO:0016787">
    <property type="term" value="F:hydrolase activity"/>
    <property type="evidence" value="ECO:0007669"/>
    <property type="project" value="UniProtKB-ARBA"/>
</dbReference>
<dbReference type="RefSeq" id="WP_093320283.1">
    <property type="nucleotide sequence ID" value="NZ_FOAF01000001.1"/>
</dbReference>
<feature type="chain" id="PRO_5011634128" evidence="1">
    <location>
        <begin position="21"/>
        <end position="303"/>
    </location>
</feature>
<dbReference type="InterPro" id="IPR002591">
    <property type="entry name" value="Phosphodiest/P_Trfase"/>
</dbReference>
<protein>
    <submittedName>
        <fullName evidence="2">Type I phosphodiesterase / nucleotide pyrophosphatase</fullName>
    </submittedName>
</protein>
<dbReference type="PANTHER" id="PTHR10151:SF120">
    <property type="entry name" value="BIS(5'-ADENOSYL)-TRIPHOSPHATASE"/>
    <property type="match status" value="1"/>
</dbReference>
<sequence length="303" mass="33867">MIKKAIIYFVLICATTISYGQPKTPTRVILIGLDGFSVAGFKQAKHPNLDKLLREGVVSLNTRTVMPSVTMPNWTSHLTGSGPEQHGVNNNAWTLSKHALPPIATDQDGYYPSIFKVVKKEIPTVKTAFFYNWKELINPFNKRYLDEVYFEENDAYQQSYAKAIDFIKNNRDKPTLTFLYSVHIDHAGHSHGWLSTPYLNAIEEVDVAIGRLIAQLKEADLFTGTHFIFFTDHGGIGTGHGGFTLDEMEVPWSVVGPEIKKTPSLKAPNNNTNTALIIARIFGCKDLPEAWTGKVPRGIFARD</sequence>
<name>A0A1H7K6Q1_OLID1</name>
<dbReference type="STRING" id="407022.SAMN05661044_01250"/>
<evidence type="ECO:0000313" key="2">
    <source>
        <dbReference type="EMBL" id="SEK82509.1"/>
    </source>
</evidence>
<accession>A0A1H7K6Q1</accession>